<evidence type="ECO:0000313" key="2">
    <source>
        <dbReference type="Proteomes" id="UP000267003"/>
    </source>
</evidence>
<gene>
    <name evidence="1" type="ORF">D7W81_30285</name>
</gene>
<accession>A0A3A8PNX1</accession>
<reference evidence="2" key="1">
    <citation type="submission" date="2018-09" db="EMBL/GenBank/DDBJ databases">
        <authorList>
            <person name="Livingstone P.G."/>
            <person name="Whitworth D.E."/>
        </authorList>
    </citation>
    <scope>NUCLEOTIDE SEQUENCE [LARGE SCALE GENOMIC DNA]</scope>
    <source>
        <strain evidence="2">AB050A</strain>
    </source>
</reference>
<dbReference type="OrthoDB" id="5294839at2"/>
<evidence type="ECO:0000313" key="1">
    <source>
        <dbReference type="EMBL" id="RKH57829.1"/>
    </source>
</evidence>
<evidence type="ECO:0008006" key="3">
    <source>
        <dbReference type="Google" id="ProtNLM"/>
    </source>
</evidence>
<dbReference type="Proteomes" id="UP000267003">
    <property type="component" value="Unassembled WGS sequence"/>
</dbReference>
<protein>
    <recommendedName>
        <fullName evidence="3">ArsR family transcriptional regulator</fullName>
    </recommendedName>
</protein>
<sequence>MTDAGLSSRVQRFITTHIDSIEKLEVLLLLRARTDQAWTASAVALELRITEASAARRLAELKTGGLLLQDGVGADAYRFSPERSDDAQSATELATTYAARRVSVISFIFSRPMDRVRGFADAFVLKQDKDKGGNGHG</sequence>
<organism evidence="1 2">
    <name type="scientific">Corallococcus aberystwythensis</name>
    <dbReference type="NCBI Taxonomy" id="2316722"/>
    <lineage>
        <taxon>Bacteria</taxon>
        <taxon>Pseudomonadati</taxon>
        <taxon>Myxococcota</taxon>
        <taxon>Myxococcia</taxon>
        <taxon>Myxococcales</taxon>
        <taxon>Cystobacterineae</taxon>
        <taxon>Myxococcaceae</taxon>
        <taxon>Corallococcus</taxon>
    </lineage>
</organism>
<name>A0A3A8PNX1_9BACT</name>
<dbReference type="AlphaFoldDB" id="A0A3A8PNX1"/>
<dbReference type="EMBL" id="RAWK01000226">
    <property type="protein sequence ID" value="RKH57829.1"/>
    <property type="molecule type" value="Genomic_DNA"/>
</dbReference>
<keyword evidence="2" id="KW-1185">Reference proteome</keyword>
<dbReference type="RefSeq" id="WP_120558883.1">
    <property type="nucleotide sequence ID" value="NZ_RAWK01000226.1"/>
</dbReference>
<comment type="caution">
    <text evidence="1">The sequence shown here is derived from an EMBL/GenBank/DDBJ whole genome shotgun (WGS) entry which is preliminary data.</text>
</comment>
<proteinExistence type="predicted"/>